<protein>
    <recommendedName>
        <fullName evidence="4">DUF4190 domain-containing protein</fullName>
    </recommendedName>
</protein>
<organism evidence="2 3">
    <name type="scientific">Mycolicibacterium neoaurum</name>
    <name type="common">Mycobacterium neoaurum</name>
    <dbReference type="NCBI Taxonomy" id="1795"/>
    <lineage>
        <taxon>Bacteria</taxon>
        <taxon>Bacillati</taxon>
        <taxon>Actinomycetota</taxon>
        <taxon>Actinomycetes</taxon>
        <taxon>Mycobacteriales</taxon>
        <taxon>Mycobacteriaceae</taxon>
        <taxon>Mycolicibacterium</taxon>
    </lineage>
</organism>
<dbReference type="AlphaFoldDB" id="A0AAV2WMJ5"/>
<dbReference type="EMBL" id="LK021338">
    <property type="protein sequence ID" value="CDQ45023.1"/>
    <property type="molecule type" value="Genomic_DNA"/>
</dbReference>
<keyword evidence="1" id="KW-0472">Membrane</keyword>
<evidence type="ECO:0000313" key="2">
    <source>
        <dbReference type="EMBL" id="CDQ45023.1"/>
    </source>
</evidence>
<evidence type="ECO:0000256" key="1">
    <source>
        <dbReference type="SAM" id="Phobius"/>
    </source>
</evidence>
<keyword evidence="1" id="KW-0812">Transmembrane</keyword>
<gene>
    <name evidence="2" type="ORF">BN1047_02910</name>
</gene>
<dbReference type="RefSeq" id="WP_030136368.1">
    <property type="nucleotide sequence ID" value="NZ_LK021338.1"/>
</dbReference>
<feature type="transmembrane region" description="Helical" evidence="1">
    <location>
        <begin position="28"/>
        <end position="56"/>
    </location>
</feature>
<reference evidence="2" key="1">
    <citation type="submission" date="2014-05" db="EMBL/GenBank/DDBJ databases">
        <authorList>
            <person name="Urmite Genomes"/>
        </authorList>
    </citation>
    <scope>NUCLEOTIDE SEQUENCE</scope>
    <source>
        <strain evidence="2">DSM 44074</strain>
    </source>
</reference>
<name>A0AAV2WMJ5_MYCNE</name>
<dbReference type="Proteomes" id="UP000028864">
    <property type="component" value="Unassembled WGS sequence"/>
</dbReference>
<evidence type="ECO:0000313" key="3">
    <source>
        <dbReference type="Proteomes" id="UP000028864"/>
    </source>
</evidence>
<evidence type="ECO:0008006" key="4">
    <source>
        <dbReference type="Google" id="ProtNLM"/>
    </source>
</evidence>
<reference evidence="2" key="2">
    <citation type="submission" date="2015-09" db="EMBL/GenBank/DDBJ databases">
        <title>Draft genome sequence of Mycobacterium neoaurum DSM 44074.</title>
        <authorList>
            <person name="Croce O."/>
            <person name="Robert C."/>
            <person name="Raoult D."/>
            <person name="Drancourt M."/>
        </authorList>
    </citation>
    <scope>NUCLEOTIDE SEQUENCE</scope>
    <source>
        <strain evidence="2">DSM 44074</strain>
    </source>
</reference>
<proteinExistence type="predicted"/>
<keyword evidence="1" id="KW-1133">Transmembrane helix</keyword>
<sequence length="148" mass="14712">MSYQPAAAAPPYPAPPAGPRNGVGTGALVVAVAALVFSWSVVGGAIGGIIAVVLGITGRGRARRGEADNGPIASAGMVLGALAVVVGIAAVPVWSGFLRDAGVGEYLSCMEEAIGQSGTSLDPAAQQKCENEFQDRIEHISGLGTARG</sequence>
<accession>A0AAV2WMJ5</accession>
<feature type="transmembrane region" description="Helical" evidence="1">
    <location>
        <begin position="77"/>
        <end position="97"/>
    </location>
</feature>